<dbReference type="PROSITE" id="PS51462">
    <property type="entry name" value="NUDIX"/>
    <property type="match status" value="1"/>
</dbReference>
<evidence type="ECO:0000256" key="2">
    <source>
        <dbReference type="ARBA" id="ARBA00001966"/>
    </source>
</evidence>
<feature type="compositionally biased region" description="Pro residues" evidence="15">
    <location>
        <begin position="30"/>
        <end position="43"/>
    </location>
</feature>
<evidence type="ECO:0000256" key="5">
    <source>
        <dbReference type="ARBA" id="ARBA00012045"/>
    </source>
</evidence>
<dbReference type="Gene3D" id="1.10.1670.10">
    <property type="entry name" value="Helix-hairpin-Helix base-excision DNA repair enzymes (C-terminal)"/>
    <property type="match status" value="1"/>
</dbReference>
<dbReference type="SUPFAM" id="SSF48150">
    <property type="entry name" value="DNA-glycosylase"/>
    <property type="match status" value="1"/>
</dbReference>
<dbReference type="SMART" id="SM00478">
    <property type="entry name" value="ENDO3c"/>
    <property type="match status" value="1"/>
</dbReference>
<dbReference type="Pfam" id="PF14815">
    <property type="entry name" value="NUDIX_4"/>
    <property type="match status" value="1"/>
</dbReference>
<dbReference type="PANTHER" id="PTHR42944:SF1">
    <property type="entry name" value="ADENINE DNA GLYCOSYLASE"/>
    <property type="match status" value="1"/>
</dbReference>
<comment type="cofactor">
    <cofactor evidence="2">
        <name>[4Fe-4S] cluster</name>
        <dbReference type="ChEBI" id="CHEBI:49883"/>
    </cofactor>
</comment>
<evidence type="ECO:0000313" key="18">
    <source>
        <dbReference type="Proteomes" id="UP001180616"/>
    </source>
</evidence>
<name>A0ABY9QXF1_9BACT</name>
<evidence type="ECO:0000256" key="7">
    <source>
        <dbReference type="ARBA" id="ARBA00022485"/>
    </source>
</evidence>
<dbReference type="InterPro" id="IPR044298">
    <property type="entry name" value="MIG/MutY"/>
</dbReference>
<comment type="similarity">
    <text evidence="4">Belongs to the Nth/MutY family.</text>
</comment>
<comment type="function">
    <text evidence="3">Adenine glycosylase active on G-A mispairs. MutY also corrects error-prone DNA synthesis past GO lesions which are due to the oxidatively damaged form of guanine: 7,8-dihydro-8-oxoguanine (8-oxo-dGTP).</text>
</comment>
<proteinExistence type="inferred from homology"/>
<keyword evidence="18" id="KW-1185">Reference proteome</keyword>
<dbReference type="InterPro" id="IPR011257">
    <property type="entry name" value="DNA_glycosylase"/>
</dbReference>
<keyword evidence="11" id="KW-0408">Iron</keyword>
<evidence type="ECO:0000256" key="8">
    <source>
        <dbReference type="ARBA" id="ARBA00022723"/>
    </source>
</evidence>
<keyword evidence="9" id="KW-0227">DNA damage</keyword>
<evidence type="ECO:0000256" key="6">
    <source>
        <dbReference type="ARBA" id="ARBA00022023"/>
    </source>
</evidence>
<gene>
    <name evidence="17" type="primary">mutY</name>
    <name evidence="17" type="ORF">KPS_002167</name>
</gene>
<dbReference type="InterPro" id="IPR029119">
    <property type="entry name" value="MutY_C"/>
</dbReference>
<keyword evidence="10" id="KW-0378">Hydrolase</keyword>
<evidence type="ECO:0000256" key="9">
    <source>
        <dbReference type="ARBA" id="ARBA00022763"/>
    </source>
</evidence>
<keyword evidence="7" id="KW-0004">4Fe-4S</keyword>
<dbReference type="CDD" id="cd03425">
    <property type="entry name" value="NUDIX_MutT_NudA_like"/>
    <property type="match status" value="1"/>
</dbReference>
<sequence length="434" mass="47882">MPARDTFPHSACASAAPSLPDTQTDTQPNQTPPDAAPALPASPSPTARRARTAATADTGQPRELPTAAFAEAFATALLDWFAVHKRPLPWRFGYEPYSVWISEVMLQQTQMDRGVDYFLRWMTQFPDVASVAAASEDELLKAWEGLGYYSRVRNLHKAAKALVERHDGELPDDPEAIRALPGIGPYTAGAIAGIAFNRDVTCIDANVERVLSRVFDIDTPVRARPAAARIRALAAALLPAGRARDFNQALMELGALVCRKKPQCASCPLSGLCESLRLGIPHERPVPGRKQPIVPLDVATGVLVHGNRIFIQKRPDEGVWAGFWEFPGGRVERNEAPDATIVREYAEETAFRIAVRDKLAVIRHGYTTYRVALHCYLCELDGNMGGEPPVPPILDAATEYRWVEFADLPRFTFPAGHRKLIDQLTTDLRFAPYR</sequence>
<dbReference type="InterPro" id="IPR000086">
    <property type="entry name" value="NUDIX_hydrolase_dom"/>
</dbReference>
<organism evidence="17 18">
    <name type="scientific">Nitratidesulfovibrio liaohensis</name>
    <dbReference type="NCBI Taxonomy" id="2604158"/>
    <lineage>
        <taxon>Bacteria</taxon>
        <taxon>Pseudomonadati</taxon>
        <taxon>Thermodesulfobacteriota</taxon>
        <taxon>Desulfovibrionia</taxon>
        <taxon>Desulfovibrionales</taxon>
        <taxon>Desulfovibrionaceae</taxon>
        <taxon>Nitratidesulfovibrio</taxon>
    </lineage>
</organism>
<dbReference type="InterPro" id="IPR004036">
    <property type="entry name" value="Endonuclease-III-like_CS2"/>
</dbReference>
<dbReference type="InterPro" id="IPR000445">
    <property type="entry name" value="HhH_motif"/>
</dbReference>
<dbReference type="PANTHER" id="PTHR42944">
    <property type="entry name" value="ADENINE DNA GLYCOSYLASE"/>
    <property type="match status" value="1"/>
</dbReference>
<dbReference type="CDD" id="cd00056">
    <property type="entry name" value="ENDO3c"/>
    <property type="match status" value="1"/>
</dbReference>
<evidence type="ECO:0000256" key="4">
    <source>
        <dbReference type="ARBA" id="ARBA00008343"/>
    </source>
</evidence>
<evidence type="ECO:0000256" key="14">
    <source>
        <dbReference type="ARBA" id="ARBA00023295"/>
    </source>
</evidence>
<dbReference type="EC" id="3.2.2.31" evidence="5"/>
<evidence type="ECO:0000256" key="10">
    <source>
        <dbReference type="ARBA" id="ARBA00022801"/>
    </source>
</evidence>
<dbReference type="InterPro" id="IPR015797">
    <property type="entry name" value="NUDIX_hydrolase-like_dom_sf"/>
</dbReference>
<dbReference type="RefSeq" id="WP_309540286.1">
    <property type="nucleotide sequence ID" value="NZ_CP133659.1"/>
</dbReference>
<dbReference type="InterPro" id="IPR003265">
    <property type="entry name" value="HhH-GPD_domain"/>
</dbReference>
<accession>A0ABY9QXF1</accession>
<feature type="region of interest" description="Disordered" evidence="15">
    <location>
        <begin position="1"/>
        <end position="62"/>
    </location>
</feature>
<dbReference type="Gene3D" id="1.10.340.30">
    <property type="entry name" value="Hypothetical protein, domain 2"/>
    <property type="match status" value="1"/>
</dbReference>
<feature type="compositionally biased region" description="Low complexity" evidence="15">
    <location>
        <begin position="20"/>
        <end position="29"/>
    </location>
</feature>
<keyword evidence="14" id="KW-0326">Glycosidase</keyword>
<evidence type="ECO:0000256" key="1">
    <source>
        <dbReference type="ARBA" id="ARBA00000843"/>
    </source>
</evidence>
<evidence type="ECO:0000259" key="16">
    <source>
        <dbReference type="PROSITE" id="PS51462"/>
    </source>
</evidence>
<feature type="compositionally biased region" description="Low complexity" evidence="15">
    <location>
        <begin position="44"/>
        <end position="58"/>
    </location>
</feature>
<evidence type="ECO:0000256" key="15">
    <source>
        <dbReference type="SAM" id="MobiDB-lite"/>
    </source>
</evidence>
<evidence type="ECO:0000256" key="13">
    <source>
        <dbReference type="ARBA" id="ARBA00023204"/>
    </source>
</evidence>
<dbReference type="PROSITE" id="PS01155">
    <property type="entry name" value="ENDONUCLEASE_III_2"/>
    <property type="match status" value="1"/>
</dbReference>
<keyword evidence="8" id="KW-0479">Metal-binding</keyword>
<reference evidence="17" key="1">
    <citation type="submission" date="2023-09" db="EMBL/GenBank/DDBJ databases">
        <authorList>
            <consortium name="CW5 consortium"/>
            <person name="Lu C.-W."/>
        </authorList>
    </citation>
    <scope>NUCLEOTIDE SEQUENCE</scope>
    <source>
        <strain evidence="17">KPS</strain>
    </source>
</reference>
<dbReference type="EMBL" id="CP133659">
    <property type="protein sequence ID" value="WMW64179.1"/>
    <property type="molecule type" value="Genomic_DNA"/>
</dbReference>
<dbReference type="SUPFAM" id="SSF55811">
    <property type="entry name" value="Nudix"/>
    <property type="match status" value="1"/>
</dbReference>
<dbReference type="Proteomes" id="UP001180616">
    <property type="component" value="Chromosome"/>
</dbReference>
<feature type="domain" description="Nudix hydrolase" evidence="16">
    <location>
        <begin position="294"/>
        <end position="425"/>
    </location>
</feature>
<dbReference type="Gene3D" id="3.90.79.10">
    <property type="entry name" value="Nucleoside Triphosphate Pyrophosphohydrolase"/>
    <property type="match status" value="1"/>
</dbReference>
<dbReference type="Pfam" id="PF00730">
    <property type="entry name" value="HhH-GPD"/>
    <property type="match status" value="1"/>
</dbReference>
<keyword evidence="13" id="KW-0234">DNA repair</keyword>
<dbReference type="Pfam" id="PF00633">
    <property type="entry name" value="HHH"/>
    <property type="match status" value="1"/>
</dbReference>
<dbReference type="InterPro" id="IPR023170">
    <property type="entry name" value="HhH_base_excis_C"/>
</dbReference>
<evidence type="ECO:0000256" key="12">
    <source>
        <dbReference type="ARBA" id="ARBA00023014"/>
    </source>
</evidence>
<comment type="catalytic activity">
    <reaction evidence="1">
        <text>Hydrolyzes free adenine bases from 7,8-dihydro-8-oxoguanine:adenine mismatched double-stranded DNA, leaving an apurinic site.</text>
        <dbReference type="EC" id="3.2.2.31"/>
    </reaction>
</comment>
<protein>
    <recommendedName>
        <fullName evidence="6">Adenine DNA glycosylase</fullName>
        <ecNumber evidence="5">3.2.2.31</ecNumber>
    </recommendedName>
</protein>
<dbReference type="NCBIfam" id="TIGR01084">
    <property type="entry name" value="mutY"/>
    <property type="match status" value="1"/>
</dbReference>
<dbReference type="InterPro" id="IPR005760">
    <property type="entry name" value="A/G_AdeGlyc_MutY"/>
</dbReference>
<keyword evidence="12" id="KW-0411">Iron-sulfur</keyword>
<evidence type="ECO:0000256" key="3">
    <source>
        <dbReference type="ARBA" id="ARBA00002933"/>
    </source>
</evidence>
<evidence type="ECO:0000313" key="17">
    <source>
        <dbReference type="EMBL" id="WMW64179.1"/>
    </source>
</evidence>
<evidence type="ECO:0000256" key="11">
    <source>
        <dbReference type="ARBA" id="ARBA00023004"/>
    </source>
</evidence>